<dbReference type="RefSeq" id="WP_177180773.1">
    <property type="nucleotide sequence ID" value="NZ_FOHN01000022.1"/>
</dbReference>
<dbReference type="SFLD" id="SFLDS00029">
    <property type="entry name" value="Radical_SAM"/>
    <property type="match status" value="1"/>
</dbReference>
<evidence type="ECO:0000256" key="3">
    <source>
        <dbReference type="ARBA" id="ARBA00022691"/>
    </source>
</evidence>
<dbReference type="InterPro" id="IPR023885">
    <property type="entry name" value="4Fe4S-binding_SPASM_dom"/>
</dbReference>
<dbReference type="NCBIfam" id="TIGR04085">
    <property type="entry name" value="rSAM_more_4Fe4S"/>
    <property type="match status" value="1"/>
</dbReference>
<dbReference type="GO" id="GO:0016491">
    <property type="term" value="F:oxidoreductase activity"/>
    <property type="evidence" value="ECO:0007669"/>
    <property type="project" value="UniProtKB-KW"/>
</dbReference>
<dbReference type="PROSITE" id="PS51918">
    <property type="entry name" value="RADICAL_SAM"/>
    <property type="match status" value="1"/>
</dbReference>
<comment type="cofactor">
    <cofactor evidence="1">
        <name>[4Fe-4S] cluster</name>
        <dbReference type="ChEBI" id="CHEBI:49883"/>
    </cofactor>
</comment>
<evidence type="ECO:0000313" key="10">
    <source>
        <dbReference type="Proteomes" id="UP000199800"/>
    </source>
</evidence>
<organism evidence="9 10">
    <name type="scientific">[Clostridium] polysaccharolyticum</name>
    <dbReference type="NCBI Taxonomy" id="29364"/>
    <lineage>
        <taxon>Bacteria</taxon>
        <taxon>Bacillati</taxon>
        <taxon>Bacillota</taxon>
        <taxon>Clostridia</taxon>
        <taxon>Lachnospirales</taxon>
        <taxon>Lachnospiraceae</taxon>
    </lineage>
</organism>
<dbReference type="InterPro" id="IPR000385">
    <property type="entry name" value="MoaA_NifB_PqqE_Fe-S-bd_CS"/>
</dbReference>
<evidence type="ECO:0000256" key="7">
    <source>
        <dbReference type="ARBA" id="ARBA00023014"/>
    </source>
</evidence>
<evidence type="ECO:0000313" key="9">
    <source>
        <dbReference type="EMBL" id="SET45476.1"/>
    </source>
</evidence>
<dbReference type="PANTHER" id="PTHR11228:SF7">
    <property type="entry name" value="PQQA PEPTIDE CYCLASE"/>
    <property type="match status" value="1"/>
</dbReference>
<keyword evidence="6" id="KW-0408">Iron</keyword>
<evidence type="ECO:0000259" key="8">
    <source>
        <dbReference type="PROSITE" id="PS51918"/>
    </source>
</evidence>
<dbReference type="InterPro" id="IPR058240">
    <property type="entry name" value="rSAM_sf"/>
</dbReference>
<evidence type="ECO:0000256" key="2">
    <source>
        <dbReference type="ARBA" id="ARBA00022485"/>
    </source>
</evidence>
<dbReference type="SFLD" id="SFLDG01067">
    <property type="entry name" value="SPASM/twitch_domain_containing"/>
    <property type="match status" value="1"/>
</dbReference>
<dbReference type="Proteomes" id="UP000199800">
    <property type="component" value="Unassembled WGS sequence"/>
</dbReference>
<feature type="domain" description="Radical SAM core" evidence="8">
    <location>
        <begin position="37"/>
        <end position="256"/>
    </location>
</feature>
<dbReference type="Gene3D" id="3.20.20.70">
    <property type="entry name" value="Aldolase class I"/>
    <property type="match status" value="1"/>
</dbReference>
<dbReference type="EMBL" id="FOHN01000022">
    <property type="protein sequence ID" value="SET45476.1"/>
    <property type="molecule type" value="Genomic_DNA"/>
</dbReference>
<dbReference type="CDD" id="cd01335">
    <property type="entry name" value="Radical_SAM"/>
    <property type="match status" value="1"/>
</dbReference>
<dbReference type="GO" id="GO:0051539">
    <property type="term" value="F:4 iron, 4 sulfur cluster binding"/>
    <property type="evidence" value="ECO:0007669"/>
    <property type="project" value="UniProtKB-KW"/>
</dbReference>
<dbReference type="STRING" id="29364.SAMN04487772_12222"/>
<evidence type="ECO:0000256" key="4">
    <source>
        <dbReference type="ARBA" id="ARBA00022723"/>
    </source>
</evidence>
<gene>
    <name evidence="9" type="ORF">SAMN04487772_12222</name>
</gene>
<keyword evidence="4" id="KW-0479">Metal-binding</keyword>
<keyword evidence="7" id="KW-0411">Iron-sulfur</keyword>
<keyword evidence="10" id="KW-1185">Reference proteome</keyword>
<keyword evidence="5" id="KW-0560">Oxidoreductase</keyword>
<accession>A0A1I0EJF0</accession>
<dbReference type="AlphaFoldDB" id="A0A1I0EJF0"/>
<sequence length="396" mass="46703">MMKKIQVNRNDNSWFYDEIRREGCKGRFPASRICVDEYLVKHVSIGITNNCNLNCSYCYKSIHSDKKLLEIPLNVLTNFLDKLININMGENHLETVQLIGGEPTLYRNFIELCQYLKKKNIVIRVSTNGTNTKVLQSEELKEIYQSHTMEFRISLDNIDPASNKELRGGNFKIIEENIRFLVVNGANISVKSVITRKNIDKIQDILFYLDGLGVKNFSYSTLYHLGYASDDKFYNENYVSDLEVFEAFLKIMKNEPRFVPMLKSNIIFHTLEALFIKKPPYFFTKFYLYMNYDGNIYVQDQLIYEEFKLGNVYDDPDVEYLCSELRKMKIKYELMKEECISCDYFPFCTKGNYGELYQFDQHLNKAFPTCKDMKNLITFFIENADISKQFLIHLFR</sequence>
<dbReference type="GO" id="GO:0046872">
    <property type="term" value="F:metal ion binding"/>
    <property type="evidence" value="ECO:0007669"/>
    <property type="project" value="UniProtKB-KW"/>
</dbReference>
<dbReference type="PROSITE" id="PS01305">
    <property type="entry name" value="MOAA_NIFB_PQQE"/>
    <property type="match status" value="1"/>
</dbReference>
<protein>
    <submittedName>
        <fullName evidence="9">Radical SAM additional 4Fe4S-binding SPASM domain-containing protein</fullName>
    </submittedName>
</protein>
<dbReference type="Pfam" id="PF04055">
    <property type="entry name" value="Radical_SAM"/>
    <property type="match status" value="1"/>
</dbReference>
<dbReference type="SUPFAM" id="SSF102114">
    <property type="entry name" value="Radical SAM enzymes"/>
    <property type="match status" value="1"/>
</dbReference>
<keyword evidence="3" id="KW-0949">S-adenosyl-L-methionine</keyword>
<evidence type="ECO:0000256" key="5">
    <source>
        <dbReference type="ARBA" id="ARBA00023002"/>
    </source>
</evidence>
<keyword evidence="2" id="KW-0004">4Fe-4S</keyword>
<evidence type="ECO:0000256" key="6">
    <source>
        <dbReference type="ARBA" id="ARBA00023004"/>
    </source>
</evidence>
<proteinExistence type="predicted"/>
<dbReference type="InterPro" id="IPR007197">
    <property type="entry name" value="rSAM"/>
</dbReference>
<dbReference type="InterPro" id="IPR013785">
    <property type="entry name" value="Aldolase_TIM"/>
</dbReference>
<reference evidence="9 10" key="1">
    <citation type="submission" date="2016-10" db="EMBL/GenBank/DDBJ databases">
        <authorList>
            <person name="de Groot N.N."/>
        </authorList>
    </citation>
    <scope>NUCLEOTIDE SEQUENCE [LARGE SCALE GENOMIC DNA]</scope>
    <source>
        <strain evidence="9 10">DSM 1801</strain>
    </source>
</reference>
<evidence type="ECO:0000256" key="1">
    <source>
        <dbReference type="ARBA" id="ARBA00001966"/>
    </source>
</evidence>
<dbReference type="InterPro" id="IPR050377">
    <property type="entry name" value="Radical_SAM_PqqE_MftC-like"/>
</dbReference>
<name>A0A1I0EJF0_9FIRM</name>
<dbReference type="PANTHER" id="PTHR11228">
    <property type="entry name" value="RADICAL SAM DOMAIN PROTEIN"/>
    <property type="match status" value="1"/>
</dbReference>